<dbReference type="RefSeq" id="WP_401486284.1">
    <property type="nucleotide sequence ID" value="NZ_JBIVPC010000039.1"/>
</dbReference>
<accession>A0ABW8HLL8</accession>
<dbReference type="InterPro" id="IPR016035">
    <property type="entry name" value="Acyl_Trfase/lysoPLipase"/>
</dbReference>
<evidence type="ECO:0000256" key="5">
    <source>
        <dbReference type="ARBA" id="ARBA00023194"/>
    </source>
</evidence>
<name>A0ABW8HLL8_9ACTN</name>
<evidence type="ECO:0000256" key="6">
    <source>
        <dbReference type="ARBA" id="ARBA00023268"/>
    </source>
</evidence>
<dbReference type="Proteomes" id="UP001617907">
    <property type="component" value="Unassembled WGS sequence"/>
</dbReference>
<dbReference type="EMBL" id="JBIVPC010000039">
    <property type="protein sequence ID" value="MFJ6041630.1"/>
    <property type="molecule type" value="Genomic_DNA"/>
</dbReference>
<evidence type="ECO:0000256" key="3">
    <source>
        <dbReference type="ARBA" id="ARBA00022553"/>
    </source>
</evidence>
<organism evidence="9 10">
    <name type="scientific">Streptomyces ardesiacus</name>
    <dbReference type="NCBI Taxonomy" id="285564"/>
    <lineage>
        <taxon>Bacteria</taxon>
        <taxon>Bacillati</taxon>
        <taxon>Actinomycetota</taxon>
        <taxon>Actinomycetes</taxon>
        <taxon>Kitasatosporales</taxon>
        <taxon>Streptomycetaceae</taxon>
        <taxon>Streptomyces</taxon>
    </lineage>
</organism>
<dbReference type="SUPFAM" id="SSF52151">
    <property type="entry name" value="FabD/lysophospholipase-like"/>
    <property type="match status" value="1"/>
</dbReference>
<dbReference type="CDD" id="cd00833">
    <property type="entry name" value="PKS"/>
    <property type="match status" value="1"/>
</dbReference>
<dbReference type="InterPro" id="IPR015083">
    <property type="entry name" value="NorB/c/GfsB-D-like_docking"/>
</dbReference>
<gene>
    <name evidence="9" type="ORF">ACIQFM_36000</name>
</gene>
<comment type="caution">
    <text evidence="9">The sequence shown here is derived from an EMBL/GenBank/DDBJ whole genome shotgun (WGS) entry which is preliminary data.</text>
</comment>
<dbReference type="Pfam" id="PF00109">
    <property type="entry name" value="ketoacyl-synt"/>
    <property type="match status" value="1"/>
</dbReference>
<evidence type="ECO:0000313" key="10">
    <source>
        <dbReference type="Proteomes" id="UP001617907"/>
    </source>
</evidence>
<dbReference type="InterPro" id="IPR014043">
    <property type="entry name" value="Acyl_transferase_dom"/>
</dbReference>
<dbReference type="InterPro" id="IPR032821">
    <property type="entry name" value="PKS_assoc"/>
</dbReference>
<keyword evidence="5" id="KW-0045">Antibiotic biosynthesis</keyword>
<dbReference type="InterPro" id="IPR018201">
    <property type="entry name" value="Ketoacyl_synth_AS"/>
</dbReference>
<evidence type="ECO:0000256" key="4">
    <source>
        <dbReference type="ARBA" id="ARBA00022679"/>
    </source>
</evidence>
<keyword evidence="3" id="KW-0597">Phosphoprotein</keyword>
<evidence type="ECO:0000259" key="8">
    <source>
        <dbReference type="PROSITE" id="PS52004"/>
    </source>
</evidence>
<dbReference type="SUPFAM" id="SSF55048">
    <property type="entry name" value="Probable ACP-binding domain of malonyl-CoA ACP transacylase"/>
    <property type="match status" value="1"/>
</dbReference>
<dbReference type="PROSITE" id="PS52004">
    <property type="entry name" value="KS3_2"/>
    <property type="match status" value="1"/>
</dbReference>
<keyword evidence="4" id="KW-0808">Transferase</keyword>
<dbReference type="PROSITE" id="PS00606">
    <property type="entry name" value="KS3_1"/>
    <property type="match status" value="1"/>
</dbReference>
<dbReference type="PANTHER" id="PTHR43775:SF51">
    <property type="entry name" value="INACTIVE PHENOLPHTHIOCEROL SYNTHESIS POLYKETIDE SYNTHASE TYPE I PKS1-RELATED"/>
    <property type="match status" value="1"/>
</dbReference>
<dbReference type="Gene3D" id="3.30.70.3290">
    <property type="match status" value="1"/>
</dbReference>
<dbReference type="Gene3D" id="3.40.366.10">
    <property type="entry name" value="Malonyl-Coenzyme A Acyl Carrier Protein, domain 2"/>
    <property type="match status" value="1"/>
</dbReference>
<keyword evidence="10" id="KW-1185">Reference proteome</keyword>
<sequence length="896" mass="95337">MSDDQKYLDYLKRSTVEIRDLRRRLHETESKSSEPIAIVGMACRYPGGVGSPEELWRLVAEGRDGVSAFPLDRNWPEDLYDPDPDAVGHTYAREGGFLHRAGQFDADLFGISPREALAMDPQQRLLLETAWETFERAGLDPSSLQGSRTGVFAGVTSQNYGVPGVFDATQVEGHVLAGTTLSVASGRLSYVFGLEGPAVSVDTACSSSLVAIHLAAQALRGGECSLALAGGVTVMATPSIFVEFARQRGLSADGRCKSFSDDADGTGWGEGVGLLLLERLSDARRHGHRVLGVVRGSAVNQDGASNGLTAPNGPSQQRVIRQALAGAGLSPVDVDVVEAHGTGTSLGDPIEAQALLAVYGQQRPTDRPLLLGSVKSNIGHAQAAAGVAGVIKMVQAMTAGVVPPTLHVGVPSTRVDWSSGAVELVTEARNWPETGRARRAAVSSFGISGTNAHIILEDAPPVEAPQEAPSTVLPVVPWVVSGHSVEALHAQIEQLTDAAEDLPRLDVGVTLASRAALRHRAVSLGTGFEWDPDDPRVDRLAVIFPGQGSQRAGAGRELYETFPVFAEQVDHVCDELDRLLGFEFGLRDVMFGTRPGLDQTGYAQASLFVLGVALWELLASWGVSADVVGGHSIGEVTAAYAAGVWSLPDACRVVAARARLMQSLPPGGAMAAVALPPHQIQQTEGFGNLEVAAVNGPASVVISGTQDEVDTFLGTLDSEVRARRLRVSHAFHSRWTEPVLARFAEALQEITFREPVLAGVSNVTGGPVDGQWNDPEYWVRHIRSTVLFADNVTALSTPGSGVLELGPDGVLSALFTETPAVAAMRRERPEVQTLLNSVGHIWRWGLKVDWPAVFKDTGARQTDLPTYAFQHRPYWLTPRISTHTGTGSALGIEPTT</sequence>
<proteinExistence type="predicted"/>
<dbReference type="InterPro" id="IPR016039">
    <property type="entry name" value="Thiolase-like"/>
</dbReference>
<dbReference type="Pfam" id="PF16197">
    <property type="entry name" value="KAsynt_C_assoc"/>
    <property type="match status" value="1"/>
</dbReference>
<dbReference type="SMART" id="SM00827">
    <property type="entry name" value="PKS_AT"/>
    <property type="match status" value="1"/>
</dbReference>
<dbReference type="SMART" id="SM00825">
    <property type="entry name" value="PKS_KS"/>
    <property type="match status" value="1"/>
</dbReference>
<keyword evidence="2" id="KW-0596">Phosphopantetheine</keyword>
<dbReference type="Gene3D" id="3.40.47.10">
    <property type="match status" value="1"/>
</dbReference>
<dbReference type="SUPFAM" id="SSF53901">
    <property type="entry name" value="Thiolase-like"/>
    <property type="match status" value="1"/>
</dbReference>
<reference evidence="9 10" key="1">
    <citation type="submission" date="2024-10" db="EMBL/GenBank/DDBJ databases">
        <title>The Natural Products Discovery Center: Release of the First 8490 Sequenced Strains for Exploring Actinobacteria Biosynthetic Diversity.</title>
        <authorList>
            <person name="Kalkreuter E."/>
            <person name="Kautsar S.A."/>
            <person name="Yang D."/>
            <person name="Bader C.D."/>
            <person name="Teijaro C.N."/>
            <person name="Fluegel L."/>
            <person name="Davis C.M."/>
            <person name="Simpson J.R."/>
            <person name="Lauterbach L."/>
            <person name="Steele A.D."/>
            <person name="Gui C."/>
            <person name="Meng S."/>
            <person name="Li G."/>
            <person name="Viehrig K."/>
            <person name="Ye F."/>
            <person name="Su P."/>
            <person name="Kiefer A.F."/>
            <person name="Nichols A."/>
            <person name="Cepeda A.J."/>
            <person name="Yan W."/>
            <person name="Fan B."/>
            <person name="Jiang Y."/>
            <person name="Adhikari A."/>
            <person name="Zheng C.-J."/>
            <person name="Schuster L."/>
            <person name="Cowan T.M."/>
            <person name="Smanski M.J."/>
            <person name="Chevrette M.G."/>
            <person name="De Carvalho L.P.S."/>
            <person name="Shen B."/>
        </authorList>
    </citation>
    <scope>NUCLEOTIDE SEQUENCE [LARGE SCALE GENOMIC DNA]</scope>
    <source>
        <strain evidence="9 10">NPDC093086</strain>
    </source>
</reference>
<evidence type="ECO:0000256" key="2">
    <source>
        <dbReference type="ARBA" id="ARBA00022450"/>
    </source>
</evidence>
<keyword evidence="7" id="KW-0012">Acyltransferase</keyword>
<feature type="non-terminal residue" evidence="9">
    <location>
        <position position="896"/>
    </location>
</feature>
<dbReference type="InterPro" id="IPR020841">
    <property type="entry name" value="PKS_Beta-ketoAc_synthase_dom"/>
</dbReference>
<dbReference type="InterPro" id="IPR014030">
    <property type="entry name" value="Ketoacyl_synth_N"/>
</dbReference>
<dbReference type="Pfam" id="PF08990">
    <property type="entry name" value="Docking"/>
    <property type="match status" value="1"/>
</dbReference>
<comment type="cofactor">
    <cofactor evidence="1">
        <name>pantetheine 4'-phosphate</name>
        <dbReference type="ChEBI" id="CHEBI:47942"/>
    </cofactor>
</comment>
<dbReference type="InterPro" id="IPR001227">
    <property type="entry name" value="Ac_transferase_dom_sf"/>
</dbReference>
<dbReference type="InterPro" id="IPR014031">
    <property type="entry name" value="Ketoacyl_synth_C"/>
</dbReference>
<evidence type="ECO:0000256" key="1">
    <source>
        <dbReference type="ARBA" id="ARBA00001957"/>
    </source>
</evidence>
<dbReference type="PANTHER" id="PTHR43775">
    <property type="entry name" value="FATTY ACID SYNTHASE"/>
    <property type="match status" value="1"/>
</dbReference>
<protein>
    <submittedName>
        <fullName evidence="9">Type I polyketide synthase</fullName>
    </submittedName>
</protein>
<keyword evidence="6" id="KW-0511">Multifunctional enzyme</keyword>
<dbReference type="InterPro" id="IPR050091">
    <property type="entry name" value="PKS_NRPS_Biosynth_Enz"/>
</dbReference>
<dbReference type="Pfam" id="PF02801">
    <property type="entry name" value="Ketoacyl-synt_C"/>
    <property type="match status" value="1"/>
</dbReference>
<dbReference type="Pfam" id="PF00698">
    <property type="entry name" value="Acyl_transf_1"/>
    <property type="match status" value="1"/>
</dbReference>
<evidence type="ECO:0000313" key="9">
    <source>
        <dbReference type="EMBL" id="MFJ6041630.1"/>
    </source>
</evidence>
<evidence type="ECO:0000256" key="7">
    <source>
        <dbReference type="ARBA" id="ARBA00023315"/>
    </source>
</evidence>
<feature type="domain" description="Ketosynthase family 3 (KS3)" evidence="8">
    <location>
        <begin position="33"/>
        <end position="458"/>
    </location>
</feature>
<dbReference type="InterPro" id="IPR016036">
    <property type="entry name" value="Malonyl_transacylase_ACP-bd"/>
</dbReference>